<reference evidence="1 2" key="1">
    <citation type="submission" date="2019-02" db="EMBL/GenBank/DDBJ databases">
        <title>Deep-cultivation of Planctomycetes and their phenomic and genomic characterization uncovers novel biology.</title>
        <authorList>
            <person name="Wiegand S."/>
            <person name="Jogler M."/>
            <person name="Boedeker C."/>
            <person name="Pinto D."/>
            <person name="Vollmers J."/>
            <person name="Rivas-Marin E."/>
            <person name="Kohn T."/>
            <person name="Peeters S.H."/>
            <person name="Heuer A."/>
            <person name="Rast P."/>
            <person name="Oberbeckmann S."/>
            <person name="Bunk B."/>
            <person name="Jeske O."/>
            <person name="Meyerdierks A."/>
            <person name="Storesund J.E."/>
            <person name="Kallscheuer N."/>
            <person name="Luecker S."/>
            <person name="Lage O.M."/>
            <person name="Pohl T."/>
            <person name="Merkel B.J."/>
            <person name="Hornburger P."/>
            <person name="Mueller R.-W."/>
            <person name="Bruemmer F."/>
            <person name="Labrenz M."/>
            <person name="Spormann A.M."/>
            <person name="Op Den Camp H."/>
            <person name="Overmann J."/>
            <person name="Amann R."/>
            <person name="Jetten M.S.M."/>
            <person name="Mascher T."/>
            <person name="Medema M.H."/>
            <person name="Devos D.P."/>
            <person name="Kaster A.-K."/>
            <person name="Ovreas L."/>
            <person name="Rohde M."/>
            <person name="Galperin M.Y."/>
            <person name="Jogler C."/>
        </authorList>
    </citation>
    <scope>NUCLEOTIDE SEQUENCE [LARGE SCALE GENOMIC DNA]</scope>
    <source>
        <strain evidence="1 2">Q31b</strain>
    </source>
</reference>
<evidence type="ECO:0000313" key="1">
    <source>
        <dbReference type="EMBL" id="TWU39979.1"/>
    </source>
</evidence>
<dbReference type="Proteomes" id="UP000315471">
    <property type="component" value="Unassembled WGS sequence"/>
</dbReference>
<evidence type="ECO:0000313" key="2">
    <source>
        <dbReference type="Proteomes" id="UP000315471"/>
    </source>
</evidence>
<dbReference type="EMBL" id="SJPY01000005">
    <property type="protein sequence ID" value="TWU39979.1"/>
    <property type="molecule type" value="Genomic_DNA"/>
</dbReference>
<sequence>MVNRKRDRALDEAVLRYHCTWRAALAAAGINLANVSRRRPDHFDRETMILWLRKRQAAGQTLVFFEVCLENRDHALVIRRTFGSRGKAITISCGESHDSL</sequence>
<name>A0A5C6DYL5_9BACT</name>
<organism evidence="1 2">
    <name type="scientific">Novipirellula aureliae</name>
    <dbReference type="NCBI Taxonomy" id="2527966"/>
    <lineage>
        <taxon>Bacteria</taxon>
        <taxon>Pseudomonadati</taxon>
        <taxon>Planctomycetota</taxon>
        <taxon>Planctomycetia</taxon>
        <taxon>Pirellulales</taxon>
        <taxon>Pirellulaceae</taxon>
        <taxon>Novipirellula</taxon>
    </lineage>
</organism>
<keyword evidence="2" id="KW-1185">Reference proteome</keyword>
<comment type="caution">
    <text evidence="1">The sequence shown here is derived from an EMBL/GenBank/DDBJ whole genome shotgun (WGS) entry which is preliminary data.</text>
</comment>
<dbReference type="AlphaFoldDB" id="A0A5C6DYL5"/>
<gene>
    <name evidence="1" type="ORF">Q31b_32950</name>
</gene>
<accession>A0A5C6DYL5</accession>
<dbReference type="RefSeq" id="WP_146600628.1">
    <property type="nucleotide sequence ID" value="NZ_SJPY01000005.1"/>
</dbReference>
<dbReference type="OrthoDB" id="273770at2"/>
<protein>
    <submittedName>
        <fullName evidence="1">Uncharacterized protein</fullName>
    </submittedName>
</protein>
<proteinExistence type="predicted"/>